<dbReference type="InterPro" id="IPR029068">
    <property type="entry name" value="Glyas_Bleomycin-R_OHBP_Dase"/>
</dbReference>
<dbReference type="AlphaFoldDB" id="A0A5Q0QEX5"/>
<dbReference type="InterPro" id="IPR041581">
    <property type="entry name" value="Glyoxalase_6"/>
</dbReference>
<protein>
    <submittedName>
        <fullName evidence="2">VOC family protein</fullName>
    </submittedName>
</protein>
<organism evidence="2 3">
    <name type="scientific">Sphingobacterium zhuxiongii</name>
    <dbReference type="NCBI Taxonomy" id="2662364"/>
    <lineage>
        <taxon>Bacteria</taxon>
        <taxon>Pseudomonadati</taxon>
        <taxon>Bacteroidota</taxon>
        <taxon>Sphingobacteriia</taxon>
        <taxon>Sphingobacteriales</taxon>
        <taxon>Sphingobacteriaceae</taxon>
        <taxon>Sphingobacterium</taxon>
    </lineage>
</organism>
<dbReference type="EMBL" id="CP045652">
    <property type="protein sequence ID" value="QGA26102.1"/>
    <property type="molecule type" value="Genomic_DNA"/>
</dbReference>
<dbReference type="KEGG" id="sphe:GFH32_07100"/>
<dbReference type="Gene3D" id="3.10.180.10">
    <property type="entry name" value="2,3-Dihydroxybiphenyl 1,2-Dioxygenase, domain 1"/>
    <property type="match status" value="1"/>
</dbReference>
<dbReference type="Pfam" id="PF18029">
    <property type="entry name" value="Glyoxalase_6"/>
    <property type="match status" value="1"/>
</dbReference>
<dbReference type="InterPro" id="IPR052164">
    <property type="entry name" value="Anthracycline_SecMetBiosynth"/>
</dbReference>
<evidence type="ECO:0000259" key="1">
    <source>
        <dbReference type="Pfam" id="PF18029"/>
    </source>
</evidence>
<name>A0A5Q0QEX5_9SPHI</name>
<dbReference type="PANTHER" id="PTHR33993:SF14">
    <property type="entry name" value="GB|AAF24581.1"/>
    <property type="match status" value="1"/>
</dbReference>
<evidence type="ECO:0000313" key="3">
    <source>
        <dbReference type="Proteomes" id="UP000326921"/>
    </source>
</evidence>
<dbReference type="PANTHER" id="PTHR33993">
    <property type="entry name" value="GLYOXALASE-RELATED"/>
    <property type="match status" value="1"/>
</dbReference>
<feature type="domain" description="Glyoxalase-like" evidence="1">
    <location>
        <begin position="18"/>
        <end position="125"/>
    </location>
</feature>
<proteinExistence type="predicted"/>
<evidence type="ECO:0000313" key="2">
    <source>
        <dbReference type="EMBL" id="QGA26102.1"/>
    </source>
</evidence>
<sequence length="131" mass="14763">MEKEGFKLGQFVWADYSTDQADSLKEFYKEVAGWKEHPIAMKDENGDYHDYAMLREDNEAVGGVCHKRGVNSAIPSQWIMYLYAPDVDERLEKVLALGGKLIHSSKGKDGKYNFIIVEDPAGAVFGIGRMQ</sequence>
<dbReference type="CDD" id="cd07247">
    <property type="entry name" value="SgaA_N_like"/>
    <property type="match status" value="1"/>
</dbReference>
<accession>A0A5Q0QEX5</accession>
<keyword evidence="3" id="KW-1185">Reference proteome</keyword>
<reference evidence="2 3" key="1">
    <citation type="submission" date="2019-10" db="EMBL/GenBank/DDBJ databases">
        <authorList>
            <person name="Dong K."/>
        </authorList>
    </citation>
    <scope>NUCLEOTIDE SEQUENCE [LARGE SCALE GENOMIC DNA]</scope>
    <source>
        <strain evidence="3">dk4302</strain>
    </source>
</reference>
<dbReference type="SUPFAM" id="SSF54593">
    <property type="entry name" value="Glyoxalase/Bleomycin resistance protein/Dihydroxybiphenyl dioxygenase"/>
    <property type="match status" value="1"/>
</dbReference>
<dbReference type="Proteomes" id="UP000326921">
    <property type="component" value="Chromosome"/>
</dbReference>
<gene>
    <name evidence="2" type="ORF">GFH32_07100</name>
</gene>
<dbReference type="RefSeq" id="WP_153510626.1">
    <property type="nucleotide sequence ID" value="NZ_CP045652.1"/>
</dbReference>